<dbReference type="EMBL" id="GL377305">
    <property type="protein sequence ID" value="EFI98019.1"/>
    <property type="molecule type" value="Genomic_DNA"/>
</dbReference>
<dbReference type="KEGG" id="scm:SCHCO_02699497"/>
<feature type="non-terminal residue" evidence="2">
    <location>
        <position position="403"/>
    </location>
</feature>
<feature type="region of interest" description="Disordered" evidence="1">
    <location>
        <begin position="330"/>
        <end position="356"/>
    </location>
</feature>
<reference evidence="2 3" key="1">
    <citation type="journal article" date="2010" name="Nat. Biotechnol.">
        <title>Genome sequence of the model mushroom Schizophyllum commune.</title>
        <authorList>
            <person name="Ohm R.A."/>
            <person name="de Jong J.F."/>
            <person name="Lugones L.G."/>
            <person name="Aerts A."/>
            <person name="Kothe E."/>
            <person name="Stajich J.E."/>
            <person name="de Vries R.P."/>
            <person name="Record E."/>
            <person name="Levasseur A."/>
            <person name="Baker S.E."/>
            <person name="Bartholomew K.A."/>
            <person name="Coutinho P.M."/>
            <person name="Erdmann S."/>
            <person name="Fowler T.J."/>
            <person name="Gathman A.C."/>
            <person name="Lombard V."/>
            <person name="Henrissat B."/>
            <person name="Knabe N."/>
            <person name="Kuees U."/>
            <person name="Lilly W.W."/>
            <person name="Lindquist E."/>
            <person name="Lucas S."/>
            <person name="Magnuson J.K."/>
            <person name="Piumi F."/>
            <person name="Raudaskoski M."/>
            <person name="Salamov A."/>
            <person name="Schmutz J."/>
            <person name="Schwarze F.W.M.R."/>
            <person name="vanKuyk P.A."/>
            <person name="Horton J.S."/>
            <person name="Grigoriev I.V."/>
            <person name="Woesten H.A.B."/>
        </authorList>
    </citation>
    <scope>NUCLEOTIDE SEQUENCE [LARGE SCALE GENOMIC DNA]</scope>
    <source>
        <strain evidence="3">H4-8 / FGSC 9210</strain>
    </source>
</reference>
<dbReference type="VEuPathDB" id="FungiDB:SCHCODRAFT_02699497"/>
<name>D8Q1Y4_SCHCM</name>
<keyword evidence="3" id="KW-1185">Reference proteome</keyword>
<dbReference type="OrthoDB" id="3012269at2759"/>
<proteinExistence type="predicted"/>
<dbReference type="GeneID" id="9592858"/>
<organism evidence="3">
    <name type="scientific">Schizophyllum commune (strain H4-8 / FGSC 9210)</name>
    <name type="common">Split gill fungus</name>
    <dbReference type="NCBI Taxonomy" id="578458"/>
    <lineage>
        <taxon>Eukaryota</taxon>
        <taxon>Fungi</taxon>
        <taxon>Dikarya</taxon>
        <taxon>Basidiomycota</taxon>
        <taxon>Agaricomycotina</taxon>
        <taxon>Agaricomycetes</taxon>
        <taxon>Agaricomycetidae</taxon>
        <taxon>Agaricales</taxon>
        <taxon>Schizophyllaceae</taxon>
        <taxon>Schizophyllum</taxon>
    </lineage>
</organism>
<protein>
    <submittedName>
        <fullName evidence="2">Uncharacterized protein</fullName>
    </submittedName>
</protein>
<accession>D8Q1Y4</accession>
<evidence type="ECO:0000256" key="1">
    <source>
        <dbReference type="SAM" id="MobiDB-lite"/>
    </source>
</evidence>
<dbReference type="InParanoid" id="D8Q1Y4"/>
<dbReference type="AlphaFoldDB" id="D8Q1Y4"/>
<sequence>MSSDMAVPAFFRWKCVLTGSTSDLGLVRLIHGRVATNGNQHQKARMEWTWGLPRGGLAYYLTSPRNAIILRSDMADMLCQGHFILFPTFKTYMDAMAFSECAGVKNRQDNDRTPRRPLTALLPPDRLYRYVFFPLTDTGRQLQRRLRLPSQTAEDYNWGVHPVTGKVLDRRAKSYPIVETPSHPVSVCSHTNNFFRYVDHRTDADALKPWRQCLARFLAQWGIGDSSRIEPPQWFLDDDEKHWDDESLCSSEATGYLPVPASDAGHRPPRYVSSDGTDDSHYSVRVSNWLGEVKVLENMPSRIPRLASSSKKGSRVDQLAVAPALTRGSYSDSPCRRVREPAMQRRDSPAWAKGARNVPSQTFTSSDWALFHYGVSLDATRAPQRQTYASRAPRLIRPSTRLT</sequence>
<feature type="compositionally biased region" description="Basic and acidic residues" evidence="1">
    <location>
        <begin position="334"/>
        <end position="348"/>
    </location>
</feature>
<dbReference type="RefSeq" id="XP_003032922.1">
    <property type="nucleotide sequence ID" value="XM_003032876.1"/>
</dbReference>
<gene>
    <name evidence="2" type="ORF">SCHCODRAFT_108410</name>
</gene>
<evidence type="ECO:0000313" key="3">
    <source>
        <dbReference type="Proteomes" id="UP000007431"/>
    </source>
</evidence>
<evidence type="ECO:0000313" key="2">
    <source>
        <dbReference type="EMBL" id="EFI98019.1"/>
    </source>
</evidence>
<dbReference type="HOGENOM" id="CLU_062489_0_0_1"/>
<dbReference type="Proteomes" id="UP000007431">
    <property type="component" value="Unassembled WGS sequence"/>
</dbReference>